<dbReference type="Proteomes" id="UP001168877">
    <property type="component" value="Unassembled WGS sequence"/>
</dbReference>
<evidence type="ECO:0000313" key="3">
    <source>
        <dbReference type="Proteomes" id="UP001168877"/>
    </source>
</evidence>
<protein>
    <submittedName>
        <fullName evidence="2">Uncharacterized protein</fullName>
    </submittedName>
</protein>
<evidence type="ECO:0000313" key="2">
    <source>
        <dbReference type="EMBL" id="KAK0579018.1"/>
    </source>
</evidence>
<sequence length="155" mass="17502">MELAAELRMPHVVKPWDDKDNQLLQHDLELIWAFWVIFFCHQEEADAAARAAEEDAEATEEDPGAVPAADHRPNWVREILQEQTALETRQTALEQRQTTFEQGIADLTKAIRDSYLSATERHGRAQGRAQGRVQGMMARRASHPSHSGAFLSLFG</sequence>
<name>A0AA39RSF6_ACESA</name>
<comment type="caution">
    <text evidence="2">The sequence shown here is derived from an EMBL/GenBank/DDBJ whole genome shotgun (WGS) entry which is preliminary data.</text>
</comment>
<reference evidence="2" key="2">
    <citation type="submission" date="2023-06" db="EMBL/GenBank/DDBJ databases">
        <authorList>
            <person name="Swenson N.G."/>
            <person name="Wegrzyn J.L."/>
            <person name="Mcevoy S.L."/>
        </authorList>
    </citation>
    <scope>NUCLEOTIDE SEQUENCE</scope>
    <source>
        <strain evidence="2">NS2018</strain>
        <tissue evidence="2">Leaf</tissue>
    </source>
</reference>
<dbReference type="EMBL" id="JAUESC010000385">
    <property type="protein sequence ID" value="KAK0579018.1"/>
    <property type="molecule type" value="Genomic_DNA"/>
</dbReference>
<accession>A0AA39RSF6</accession>
<dbReference type="AlphaFoldDB" id="A0AA39RSF6"/>
<feature type="region of interest" description="Disordered" evidence="1">
    <location>
        <begin position="50"/>
        <end position="72"/>
    </location>
</feature>
<keyword evidence="3" id="KW-1185">Reference proteome</keyword>
<gene>
    <name evidence="2" type="ORF">LWI29_019745</name>
</gene>
<reference evidence="2" key="1">
    <citation type="journal article" date="2022" name="Plant J.">
        <title>Strategies of tolerance reflected in two North American maple genomes.</title>
        <authorList>
            <person name="McEvoy S.L."/>
            <person name="Sezen U.U."/>
            <person name="Trouern-Trend A."/>
            <person name="McMahon S.M."/>
            <person name="Schaberg P.G."/>
            <person name="Yang J."/>
            <person name="Wegrzyn J.L."/>
            <person name="Swenson N.G."/>
        </authorList>
    </citation>
    <scope>NUCLEOTIDE SEQUENCE</scope>
    <source>
        <strain evidence="2">NS2018</strain>
    </source>
</reference>
<organism evidence="2 3">
    <name type="scientific">Acer saccharum</name>
    <name type="common">Sugar maple</name>
    <dbReference type="NCBI Taxonomy" id="4024"/>
    <lineage>
        <taxon>Eukaryota</taxon>
        <taxon>Viridiplantae</taxon>
        <taxon>Streptophyta</taxon>
        <taxon>Embryophyta</taxon>
        <taxon>Tracheophyta</taxon>
        <taxon>Spermatophyta</taxon>
        <taxon>Magnoliopsida</taxon>
        <taxon>eudicotyledons</taxon>
        <taxon>Gunneridae</taxon>
        <taxon>Pentapetalae</taxon>
        <taxon>rosids</taxon>
        <taxon>malvids</taxon>
        <taxon>Sapindales</taxon>
        <taxon>Sapindaceae</taxon>
        <taxon>Hippocastanoideae</taxon>
        <taxon>Acereae</taxon>
        <taxon>Acer</taxon>
    </lineage>
</organism>
<proteinExistence type="predicted"/>
<evidence type="ECO:0000256" key="1">
    <source>
        <dbReference type="SAM" id="MobiDB-lite"/>
    </source>
</evidence>
<feature type="compositionally biased region" description="Acidic residues" evidence="1">
    <location>
        <begin position="54"/>
        <end position="63"/>
    </location>
</feature>